<dbReference type="PANTHER" id="PTHR37291">
    <property type="entry name" value="5-METHYLCYTOSINE-SPECIFIC RESTRICTION ENZYME B"/>
    <property type="match status" value="1"/>
</dbReference>
<sequence length="449" mass="49302">MPAVWYTGTTLPTMSAASSASAATTPAPALLTREHVLRALKQLAREGRPLPLGTVYELVYRGKRYPPRAVAERAYRLATGNPEARWPRPAGAPTNAVLEKLDFTISTRRPVLTPGSATDGEETDQQQAEDLYTGLPPVAEIQPKYSTAAEPNAAYSAPASAYSRAEALSELFISEGDLDAALAGLQRRRNLLLQGPPGTGKTFLARRLAWLLLGARDESRIELVQFHPSYGYEDFMLGFRPDAQGRFHLVPGVLPLLCQRAAADPGRPYFLLIDEVNRGNVPRIFGELLLLLEADKRGAAHALRLPYAPAEAPRFFVPENLYVIGTLNLADRSLSPLDYALRRPFAFVALEPQFGAPLQQFLAARQVPEMLIEQLCTRMVALNQTIADDPELGPDFEIGHSYFCQPPASPAEAAGWLRLIFEQEIGPLLADYWREQPATAAAQLRKLLA</sequence>
<accession>A0ABP7U6R3</accession>
<protein>
    <recommendedName>
        <fullName evidence="2">AAA+ ATPase domain-containing protein</fullName>
    </recommendedName>
</protein>
<feature type="signal peptide" evidence="1">
    <location>
        <begin position="1"/>
        <end position="22"/>
    </location>
</feature>
<reference evidence="4" key="1">
    <citation type="journal article" date="2019" name="Int. J. Syst. Evol. Microbiol.">
        <title>The Global Catalogue of Microorganisms (GCM) 10K type strain sequencing project: providing services to taxonomists for standard genome sequencing and annotation.</title>
        <authorList>
            <consortium name="The Broad Institute Genomics Platform"/>
            <consortium name="The Broad Institute Genome Sequencing Center for Infectious Disease"/>
            <person name="Wu L."/>
            <person name="Ma J."/>
        </authorList>
    </citation>
    <scope>NUCLEOTIDE SEQUENCE [LARGE SCALE GENOMIC DNA]</scope>
    <source>
        <strain evidence="4">JCM 17225</strain>
    </source>
</reference>
<feature type="chain" id="PRO_5045392632" description="AAA+ ATPase domain-containing protein" evidence="1">
    <location>
        <begin position="23"/>
        <end position="449"/>
    </location>
</feature>
<dbReference type="EMBL" id="BAABDK010000017">
    <property type="protein sequence ID" value="GAA4036976.1"/>
    <property type="molecule type" value="Genomic_DNA"/>
</dbReference>
<evidence type="ECO:0000256" key="1">
    <source>
        <dbReference type="SAM" id="SignalP"/>
    </source>
</evidence>
<dbReference type="InterPro" id="IPR003593">
    <property type="entry name" value="AAA+_ATPase"/>
</dbReference>
<dbReference type="Pfam" id="PF07728">
    <property type="entry name" value="AAA_5"/>
    <property type="match status" value="1"/>
</dbReference>
<dbReference type="InterPro" id="IPR011704">
    <property type="entry name" value="ATPase_dyneun-rel_AAA"/>
</dbReference>
<evidence type="ECO:0000313" key="3">
    <source>
        <dbReference type="EMBL" id="GAA4036976.1"/>
    </source>
</evidence>
<evidence type="ECO:0000313" key="4">
    <source>
        <dbReference type="Proteomes" id="UP001501469"/>
    </source>
</evidence>
<dbReference type="Proteomes" id="UP001501469">
    <property type="component" value="Unassembled WGS sequence"/>
</dbReference>
<dbReference type="SUPFAM" id="SSF52540">
    <property type="entry name" value="P-loop containing nucleoside triphosphate hydrolases"/>
    <property type="match status" value="1"/>
</dbReference>
<keyword evidence="4" id="KW-1185">Reference proteome</keyword>
<name>A0ABP7U6R3_9BACT</name>
<dbReference type="InterPro" id="IPR027417">
    <property type="entry name" value="P-loop_NTPase"/>
</dbReference>
<dbReference type="PANTHER" id="PTHR37291:SF1">
    <property type="entry name" value="TYPE IV METHYL-DIRECTED RESTRICTION ENZYME ECOKMCRB SUBUNIT"/>
    <property type="match status" value="1"/>
</dbReference>
<gene>
    <name evidence="3" type="ORF">GCM10022409_22350</name>
</gene>
<organism evidence="3 4">
    <name type="scientific">Hymenobacter glaciei</name>
    <dbReference type="NCBI Taxonomy" id="877209"/>
    <lineage>
        <taxon>Bacteria</taxon>
        <taxon>Pseudomonadati</taxon>
        <taxon>Bacteroidota</taxon>
        <taxon>Cytophagia</taxon>
        <taxon>Cytophagales</taxon>
        <taxon>Hymenobacteraceae</taxon>
        <taxon>Hymenobacter</taxon>
    </lineage>
</organism>
<comment type="caution">
    <text evidence="3">The sequence shown here is derived from an EMBL/GenBank/DDBJ whole genome shotgun (WGS) entry which is preliminary data.</text>
</comment>
<feature type="domain" description="AAA+ ATPase" evidence="2">
    <location>
        <begin position="187"/>
        <end position="351"/>
    </location>
</feature>
<dbReference type="InterPro" id="IPR052934">
    <property type="entry name" value="Methyl-DNA_Rec/Restrict_Enz"/>
</dbReference>
<keyword evidence="1" id="KW-0732">Signal</keyword>
<proteinExistence type="predicted"/>
<evidence type="ECO:0000259" key="2">
    <source>
        <dbReference type="SMART" id="SM00382"/>
    </source>
</evidence>
<dbReference type="SMART" id="SM00382">
    <property type="entry name" value="AAA"/>
    <property type="match status" value="1"/>
</dbReference>
<dbReference type="Gene3D" id="3.40.50.300">
    <property type="entry name" value="P-loop containing nucleotide triphosphate hydrolases"/>
    <property type="match status" value="1"/>
</dbReference>